<protein>
    <submittedName>
        <fullName evidence="2">Uncharacterized protein</fullName>
    </submittedName>
</protein>
<dbReference type="EMBL" id="CP003345">
    <property type="protein sequence ID" value="AFM04967.1"/>
    <property type="molecule type" value="Genomic_DNA"/>
</dbReference>
<dbReference type="STRING" id="880071.Fleli_2604"/>
<keyword evidence="3" id="KW-1185">Reference proteome</keyword>
<dbReference type="RefSeq" id="WP_014798404.1">
    <property type="nucleotide sequence ID" value="NC_018018.1"/>
</dbReference>
<organism evidence="2 3">
    <name type="scientific">Bernardetia litoralis (strain ATCC 23117 / DSM 6794 / NBRC 15988 / NCIMB 1366 / Fx l1 / Sio-4)</name>
    <name type="common">Flexibacter litoralis</name>
    <dbReference type="NCBI Taxonomy" id="880071"/>
    <lineage>
        <taxon>Bacteria</taxon>
        <taxon>Pseudomonadati</taxon>
        <taxon>Bacteroidota</taxon>
        <taxon>Cytophagia</taxon>
        <taxon>Cytophagales</taxon>
        <taxon>Bernardetiaceae</taxon>
        <taxon>Bernardetia</taxon>
    </lineage>
</organism>
<evidence type="ECO:0000256" key="1">
    <source>
        <dbReference type="SAM" id="Coils"/>
    </source>
</evidence>
<dbReference type="OrthoDB" id="981859at2"/>
<sequence>MTQTPQILEARQDYKFTSISKRSGSDIVVELYNEAMEKNEKLKQLNEQINQIYQIKNDSLVAYSKFSKTNQTYWTRATNHINQIQDSVLKQSTLEVFKNIEQSYKTKMAEYEPKIKEIQKKDILLSDQLILMKLFISESMMKNYQLNEKPAIKTLETIIERYDKLIEESKEYTKIAK</sequence>
<proteinExistence type="predicted"/>
<reference evidence="3" key="1">
    <citation type="submission" date="2012-06" db="EMBL/GenBank/DDBJ databases">
        <title>The complete genome of Flexibacter litoralis DSM 6794.</title>
        <authorList>
            <person name="Lucas S."/>
            <person name="Copeland A."/>
            <person name="Lapidus A."/>
            <person name="Glavina del Rio T."/>
            <person name="Dalin E."/>
            <person name="Tice H."/>
            <person name="Bruce D."/>
            <person name="Goodwin L."/>
            <person name="Pitluck S."/>
            <person name="Peters L."/>
            <person name="Ovchinnikova G."/>
            <person name="Lu M."/>
            <person name="Kyrpides N."/>
            <person name="Mavromatis K."/>
            <person name="Ivanova N."/>
            <person name="Brettin T."/>
            <person name="Detter J.C."/>
            <person name="Han C."/>
            <person name="Larimer F."/>
            <person name="Land M."/>
            <person name="Hauser L."/>
            <person name="Markowitz V."/>
            <person name="Cheng J.-F."/>
            <person name="Hugenholtz P."/>
            <person name="Woyke T."/>
            <person name="Wu D."/>
            <person name="Spring S."/>
            <person name="Lang E."/>
            <person name="Kopitz M."/>
            <person name="Brambilla E."/>
            <person name="Klenk H.-P."/>
            <person name="Eisen J.A."/>
        </authorList>
    </citation>
    <scope>NUCLEOTIDE SEQUENCE [LARGE SCALE GENOMIC DNA]</scope>
    <source>
        <strain evidence="3">ATCC 23117 / DSM 6794 / NBRC 15988 / NCIMB 1366 / Sio-4</strain>
    </source>
</reference>
<dbReference type="HOGENOM" id="CLU_1515752_0_0_10"/>
<evidence type="ECO:0000313" key="3">
    <source>
        <dbReference type="Proteomes" id="UP000006054"/>
    </source>
</evidence>
<evidence type="ECO:0000313" key="2">
    <source>
        <dbReference type="EMBL" id="AFM04967.1"/>
    </source>
</evidence>
<dbReference type="KEGG" id="fli:Fleli_2604"/>
<accession>I4ALY2</accession>
<dbReference type="Proteomes" id="UP000006054">
    <property type="component" value="Chromosome"/>
</dbReference>
<name>I4ALY2_BERLS</name>
<keyword evidence="1" id="KW-0175">Coiled coil</keyword>
<gene>
    <name evidence="2" type="ordered locus">Fleli_2604</name>
</gene>
<dbReference type="AlphaFoldDB" id="I4ALY2"/>
<feature type="coiled-coil region" evidence="1">
    <location>
        <begin position="28"/>
        <end position="55"/>
    </location>
</feature>